<dbReference type="EMBL" id="BTRK01000002">
    <property type="protein sequence ID" value="GMR37962.1"/>
    <property type="molecule type" value="Genomic_DNA"/>
</dbReference>
<gene>
    <name evidence="1" type="ORF">PMAYCL1PPCAC_08157</name>
</gene>
<dbReference type="Proteomes" id="UP001328107">
    <property type="component" value="Unassembled WGS sequence"/>
</dbReference>
<reference evidence="2" key="1">
    <citation type="submission" date="2022-10" db="EMBL/GenBank/DDBJ databases">
        <title>Genome assembly of Pristionchus species.</title>
        <authorList>
            <person name="Yoshida K."/>
            <person name="Sommer R.J."/>
        </authorList>
    </citation>
    <scope>NUCLEOTIDE SEQUENCE [LARGE SCALE GENOMIC DNA]</scope>
    <source>
        <strain evidence="2">RS5460</strain>
    </source>
</reference>
<organism evidence="1 2">
    <name type="scientific">Pristionchus mayeri</name>
    <dbReference type="NCBI Taxonomy" id="1317129"/>
    <lineage>
        <taxon>Eukaryota</taxon>
        <taxon>Metazoa</taxon>
        <taxon>Ecdysozoa</taxon>
        <taxon>Nematoda</taxon>
        <taxon>Chromadorea</taxon>
        <taxon>Rhabditida</taxon>
        <taxon>Rhabditina</taxon>
        <taxon>Diplogasteromorpha</taxon>
        <taxon>Diplogasteroidea</taxon>
        <taxon>Neodiplogasteridae</taxon>
        <taxon>Pristionchus</taxon>
    </lineage>
</organism>
<accession>A0AAN4ZHA8</accession>
<feature type="non-terminal residue" evidence="1">
    <location>
        <position position="1"/>
    </location>
</feature>
<proteinExistence type="predicted"/>
<feature type="non-terminal residue" evidence="1">
    <location>
        <position position="181"/>
    </location>
</feature>
<evidence type="ECO:0000313" key="2">
    <source>
        <dbReference type="Proteomes" id="UP001328107"/>
    </source>
</evidence>
<keyword evidence="2" id="KW-1185">Reference proteome</keyword>
<sequence length="181" mass="21272">NVAPKPRRESRPNEGGCSYSREDMMDLADCSTLSDATFTDFSEEVFSIFEDSNPDCIYSREEMMRICSYEGYRRSERMNMIDQNGHEDNLCFLNNRHVPNHDGKSRETQFNPTGEQIEKDEYWIYHNESGSALPRYYWGAFPAMLPYFSIKNFKECAKTKTDRTRPSPVVKYLDSKVFMER</sequence>
<dbReference type="AlphaFoldDB" id="A0AAN4ZHA8"/>
<comment type="caution">
    <text evidence="1">The sequence shown here is derived from an EMBL/GenBank/DDBJ whole genome shotgun (WGS) entry which is preliminary data.</text>
</comment>
<protein>
    <submittedName>
        <fullName evidence="1">Uncharacterized protein</fullName>
    </submittedName>
</protein>
<evidence type="ECO:0000313" key="1">
    <source>
        <dbReference type="EMBL" id="GMR37962.1"/>
    </source>
</evidence>
<name>A0AAN4ZHA8_9BILA</name>